<name>A0A7W6H1X3_9HYPH</name>
<evidence type="ECO:0000313" key="7">
    <source>
        <dbReference type="Proteomes" id="UP000542776"/>
    </source>
</evidence>
<dbReference type="RefSeq" id="WP_183196999.1">
    <property type="nucleotide sequence ID" value="NZ_JACIEK010000001.1"/>
</dbReference>
<evidence type="ECO:0000259" key="4">
    <source>
        <dbReference type="Pfam" id="PF00669"/>
    </source>
</evidence>
<comment type="similarity">
    <text evidence="1 3">Belongs to the bacterial flagellin family.</text>
</comment>
<keyword evidence="6" id="KW-0966">Cell projection</keyword>
<comment type="function">
    <text evidence="3">Flagellin is the subunit protein which polymerizes to form the filaments of bacterial flagella.</text>
</comment>
<dbReference type="Pfam" id="PF00669">
    <property type="entry name" value="Flagellin_N"/>
    <property type="match status" value="1"/>
</dbReference>
<protein>
    <recommendedName>
        <fullName evidence="3">Flagellin</fullName>
    </recommendedName>
</protein>
<sequence>MSISSLSLSTFARSSILRIQGQIKDSTQEGLTGRHADVGLTLGRLTGTAISYRADETTIDRTLASNKLVSGRLKLVTGTLDAVSKTAVAFQSQLITGTATATGTPTVVASAKQNMQQLIGSVNNNTGGQYYFSGTQTDVKPMEDGSAAVTTAFNAFLAAASATTGTAVTRANVTEAQMGAYLSETGYPASDGKSYKFSDSFSTTPVSPATVSTWDQNWSNASDEIGEARISKTETITTTVSANDKAFRDMAAGYAMITALGVESMGDGARATVMKAAQAKLVAGNDGITRINADVGTRLARIEAADTTLTKQKDIVQAAYMRLEGVDETEALLLVKDLQTQLDKTYAITGRMQSLSILNYL</sequence>
<dbReference type="NCBIfam" id="NF004669">
    <property type="entry name" value="PRK06008.1"/>
    <property type="match status" value="1"/>
</dbReference>
<dbReference type="InterPro" id="IPR046358">
    <property type="entry name" value="Flagellin_C"/>
</dbReference>
<dbReference type="InterPro" id="IPR001029">
    <property type="entry name" value="Flagellin_N"/>
</dbReference>
<evidence type="ECO:0000256" key="2">
    <source>
        <dbReference type="ARBA" id="ARBA00023143"/>
    </source>
</evidence>
<dbReference type="SUPFAM" id="SSF64518">
    <property type="entry name" value="Phase 1 flagellin"/>
    <property type="match status" value="1"/>
</dbReference>
<feature type="domain" description="Flagellin N-terminal" evidence="4">
    <location>
        <begin position="3"/>
        <end position="137"/>
    </location>
</feature>
<dbReference type="AlphaFoldDB" id="A0A7W6H1X3"/>
<comment type="caution">
    <text evidence="6">The sequence shown here is derived from an EMBL/GenBank/DDBJ whole genome shotgun (WGS) entry which is preliminary data.</text>
</comment>
<reference evidence="6 7" key="1">
    <citation type="submission" date="2020-08" db="EMBL/GenBank/DDBJ databases">
        <title>Genomic Encyclopedia of Type Strains, Phase IV (KMG-IV): sequencing the most valuable type-strain genomes for metagenomic binning, comparative biology and taxonomic classification.</title>
        <authorList>
            <person name="Goeker M."/>
        </authorList>
    </citation>
    <scope>NUCLEOTIDE SEQUENCE [LARGE SCALE GENOMIC DNA]</scope>
    <source>
        <strain evidence="6 7">DSM 102238</strain>
    </source>
</reference>
<dbReference type="Pfam" id="PF00700">
    <property type="entry name" value="Flagellin_C"/>
    <property type="match status" value="1"/>
</dbReference>
<comment type="subcellular location">
    <subcellularLocation>
        <location evidence="3">Secreted</location>
    </subcellularLocation>
    <subcellularLocation>
        <location evidence="3">Bacterial flagellum</location>
    </subcellularLocation>
</comment>
<evidence type="ECO:0000256" key="1">
    <source>
        <dbReference type="ARBA" id="ARBA00005709"/>
    </source>
</evidence>
<keyword evidence="6" id="KW-0282">Flagellum</keyword>
<feature type="domain" description="Flagellin C-terminal" evidence="5">
    <location>
        <begin position="287"/>
        <end position="361"/>
    </location>
</feature>
<keyword evidence="3" id="KW-0964">Secreted</keyword>
<dbReference type="GO" id="GO:0009288">
    <property type="term" value="C:bacterial-type flagellum"/>
    <property type="evidence" value="ECO:0007669"/>
    <property type="project" value="UniProtKB-SubCell"/>
</dbReference>
<dbReference type="GO" id="GO:0005576">
    <property type="term" value="C:extracellular region"/>
    <property type="evidence" value="ECO:0007669"/>
    <property type="project" value="UniProtKB-SubCell"/>
</dbReference>
<proteinExistence type="inferred from homology"/>
<keyword evidence="2 3" id="KW-0975">Bacterial flagellum</keyword>
<dbReference type="Proteomes" id="UP000542776">
    <property type="component" value="Unassembled WGS sequence"/>
</dbReference>
<evidence type="ECO:0000256" key="3">
    <source>
        <dbReference type="RuleBase" id="RU362073"/>
    </source>
</evidence>
<dbReference type="EMBL" id="JACIEK010000001">
    <property type="protein sequence ID" value="MBB3996391.1"/>
    <property type="molecule type" value="Genomic_DNA"/>
</dbReference>
<keyword evidence="6" id="KW-0969">Cilium</keyword>
<evidence type="ECO:0000313" key="6">
    <source>
        <dbReference type="EMBL" id="MBB3996391.1"/>
    </source>
</evidence>
<organism evidence="6 7">
    <name type="scientific">Aureimonas pseudogalii</name>
    <dbReference type="NCBI Taxonomy" id="1744844"/>
    <lineage>
        <taxon>Bacteria</taxon>
        <taxon>Pseudomonadati</taxon>
        <taxon>Pseudomonadota</taxon>
        <taxon>Alphaproteobacteria</taxon>
        <taxon>Hyphomicrobiales</taxon>
        <taxon>Aurantimonadaceae</taxon>
        <taxon>Aureimonas</taxon>
    </lineage>
</organism>
<accession>A0A7W6H1X3</accession>
<evidence type="ECO:0000259" key="5">
    <source>
        <dbReference type="Pfam" id="PF00700"/>
    </source>
</evidence>
<gene>
    <name evidence="6" type="ORF">GGR04_000212</name>
</gene>
<dbReference type="GO" id="GO:0005198">
    <property type="term" value="F:structural molecule activity"/>
    <property type="evidence" value="ECO:0007669"/>
    <property type="project" value="UniProtKB-UniRule"/>
</dbReference>
<keyword evidence="7" id="KW-1185">Reference proteome</keyword>